<dbReference type="PIRSF" id="PIRSF032025">
    <property type="entry name" value="UCP032025"/>
    <property type="match status" value="1"/>
</dbReference>
<name>A0A916RKZ8_9HYPH</name>
<sequence length="141" mass="15756">MHIIKLCVGVSSVDELIEWREMRRSQGFARDDGNNVHRTRMMPKRADEIVGQGSLFWVMAGAVRCRQLIVGLEAATDSEGKSCCDIILDPNVIRTSPYPRRPFQGWRYLDPKDAPSDLATGSDDQLPPEGMAEDLARLGLI</sequence>
<keyword evidence="2" id="KW-1185">Reference proteome</keyword>
<dbReference type="EMBL" id="BMKB01000006">
    <property type="protein sequence ID" value="GGA60626.1"/>
    <property type="molecule type" value="Genomic_DNA"/>
</dbReference>
<accession>A0A916RKZ8</accession>
<dbReference type="RefSeq" id="WP_127071351.1">
    <property type="nucleotide sequence ID" value="NZ_BMKB01000006.1"/>
</dbReference>
<reference evidence="1 2" key="1">
    <citation type="journal article" date="2014" name="Int. J. Syst. Evol. Microbiol.">
        <title>Complete genome sequence of Corynebacterium casei LMG S-19264T (=DSM 44701T), isolated from a smear-ripened cheese.</title>
        <authorList>
            <consortium name="US DOE Joint Genome Institute (JGI-PGF)"/>
            <person name="Walter F."/>
            <person name="Albersmeier A."/>
            <person name="Kalinowski J."/>
            <person name="Ruckert C."/>
        </authorList>
    </citation>
    <scope>NUCLEOTIDE SEQUENCE [LARGE SCALE GENOMIC DNA]</scope>
    <source>
        <strain evidence="1 2">CGMCC 1.15896</strain>
    </source>
</reference>
<protein>
    <submittedName>
        <fullName evidence="1">Lysophospholipase</fullName>
    </submittedName>
</protein>
<organism evidence="1 2">
    <name type="scientific">Pelagibacterium lentulum</name>
    <dbReference type="NCBI Taxonomy" id="2029865"/>
    <lineage>
        <taxon>Bacteria</taxon>
        <taxon>Pseudomonadati</taxon>
        <taxon>Pseudomonadota</taxon>
        <taxon>Alphaproteobacteria</taxon>
        <taxon>Hyphomicrobiales</taxon>
        <taxon>Devosiaceae</taxon>
        <taxon>Pelagibacterium</taxon>
    </lineage>
</organism>
<dbReference type="AlphaFoldDB" id="A0A916RKZ8"/>
<proteinExistence type="predicted"/>
<dbReference type="OrthoDB" id="9798292at2"/>
<dbReference type="Pfam" id="PF07370">
    <property type="entry name" value="DUF1489"/>
    <property type="match status" value="1"/>
</dbReference>
<evidence type="ECO:0000313" key="2">
    <source>
        <dbReference type="Proteomes" id="UP000596977"/>
    </source>
</evidence>
<comment type="caution">
    <text evidence="1">The sequence shown here is derived from an EMBL/GenBank/DDBJ whole genome shotgun (WGS) entry which is preliminary data.</text>
</comment>
<gene>
    <name evidence="1" type="ORF">GCM10011499_33610</name>
</gene>
<evidence type="ECO:0000313" key="1">
    <source>
        <dbReference type="EMBL" id="GGA60626.1"/>
    </source>
</evidence>
<dbReference type="InterPro" id="IPR008320">
    <property type="entry name" value="UCP032025"/>
</dbReference>
<dbReference type="Proteomes" id="UP000596977">
    <property type="component" value="Unassembled WGS sequence"/>
</dbReference>